<feature type="domain" description="FdhE C-terminal" evidence="7">
    <location>
        <begin position="229"/>
        <end position="304"/>
    </location>
</feature>
<dbReference type="Pfam" id="PF24860">
    <property type="entry name" value="FdhE_C"/>
    <property type="match status" value="1"/>
</dbReference>
<reference evidence="9" key="1">
    <citation type="submission" date="2017-04" db="EMBL/GenBank/DDBJ databases">
        <authorList>
            <person name="Varghese N."/>
            <person name="Submissions S."/>
        </authorList>
    </citation>
    <scope>NUCLEOTIDE SEQUENCE [LARGE SCALE GENOMIC DNA]</scope>
    <source>
        <strain evidence="9">DSM 22618</strain>
    </source>
</reference>
<dbReference type="PIRSF" id="PIRSF018296">
    <property type="entry name" value="Format_dh_formtn"/>
    <property type="match status" value="1"/>
</dbReference>
<dbReference type="SUPFAM" id="SSF144020">
    <property type="entry name" value="FdhE-like"/>
    <property type="match status" value="1"/>
</dbReference>
<gene>
    <name evidence="4" type="primary">fdhE</name>
    <name evidence="8" type="ORF">SAMN02745746_03602</name>
</gene>
<evidence type="ECO:0000256" key="1">
    <source>
        <dbReference type="ARBA" id="ARBA00004496"/>
    </source>
</evidence>
<dbReference type="RefSeq" id="WP_085277612.1">
    <property type="nucleotide sequence ID" value="NZ_FXAG01000025.1"/>
</dbReference>
<dbReference type="InterPro" id="IPR056797">
    <property type="entry name" value="FdhE_central"/>
</dbReference>
<evidence type="ECO:0000256" key="4">
    <source>
        <dbReference type="HAMAP-Rule" id="MF_00611"/>
    </source>
</evidence>
<evidence type="ECO:0000259" key="5">
    <source>
        <dbReference type="Pfam" id="PF04216"/>
    </source>
</evidence>
<feature type="domain" description="FdhE N-terminal" evidence="5">
    <location>
        <begin position="21"/>
        <end position="182"/>
    </location>
</feature>
<dbReference type="Gene3D" id="3.90.1670.10">
    <property type="entry name" value="FdhE-like domain"/>
    <property type="match status" value="1"/>
</dbReference>
<evidence type="ECO:0000259" key="6">
    <source>
        <dbReference type="Pfam" id="PF24859"/>
    </source>
</evidence>
<dbReference type="Pfam" id="PF04216">
    <property type="entry name" value="FdhE_N"/>
    <property type="match status" value="1"/>
</dbReference>
<comment type="subcellular location">
    <subcellularLocation>
        <location evidence="1 4">Cytoplasm</location>
    </subcellularLocation>
</comment>
<evidence type="ECO:0000313" key="9">
    <source>
        <dbReference type="Proteomes" id="UP000192920"/>
    </source>
</evidence>
<dbReference type="InterPro" id="IPR024064">
    <property type="entry name" value="FdhE-like_sf"/>
</dbReference>
<comment type="function">
    <text evidence="4">Necessary for formate dehydrogenase activity.</text>
</comment>
<evidence type="ECO:0000259" key="7">
    <source>
        <dbReference type="Pfam" id="PF24860"/>
    </source>
</evidence>
<comment type="similarity">
    <text evidence="3 4">Belongs to the FdhE family.</text>
</comment>
<dbReference type="HAMAP" id="MF_00611">
    <property type="entry name" value="FdeH"/>
    <property type="match status" value="1"/>
</dbReference>
<organism evidence="8 9">
    <name type="scientific">Pseudogulbenkiania subflava DSM 22618</name>
    <dbReference type="NCBI Taxonomy" id="1123014"/>
    <lineage>
        <taxon>Bacteria</taxon>
        <taxon>Pseudomonadati</taxon>
        <taxon>Pseudomonadota</taxon>
        <taxon>Betaproteobacteria</taxon>
        <taxon>Neisseriales</taxon>
        <taxon>Chromobacteriaceae</taxon>
        <taxon>Pseudogulbenkiania</taxon>
    </lineage>
</organism>
<feature type="domain" description="FdhE central" evidence="6">
    <location>
        <begin position="190"/>
        <end position="227"/>
    </location>
</feature>
<evidence type="ECO:0000256" key="2">
    <source>
        <dbReference type="ARBA" id="ARBA00022490"/>
    </source>
</evidence>
<dbReference type="InterPro" id="IPR056796">
    <property type="entry name" value="FdhE_C"/>
</dbReference>
<dbReference type="STRING" id="1123014.SAMN02745746_03602"/>
<dbReference type="InterPro" id="IPR006452">
    <property type="entry name" value="Formate_DH_accessory"/>
</dbReference>
<dbReference type="Pfam" id="PF24859">
    <property type="entry name" value="FdhE_central"/>
    <property type="match status" value="1"/>
</dbReference>
<dbReference type="FunFam" id="3.90.1670.10:FF:000001">
    <property type="entry name" value="Protein FdhE"/>
    <property type="match status" value="1"/>
</dbReference>
<dbReference type="GO" id="GO:0051604">
    <property type="term" value="P:protein maturation"/>
    <property type="evidence" value="ECO:0007669"/>
    <property type="project" value="TreeGrafter"/>
</dbReference>
<dbReference type="GO" id="GO:0005829">
    <property type="term" value="C:cytosol"/>
    <property type="evidence" value="ECO:0007669"/>
    <property type="project" value="TreeGrafter"/>
</dbReference>
<keyword evidence="2 4" id="KW-0963">Cytoplasm</keyword>
<dbReference type="PANTHER" id="PTHR37689:SF1">
    <property type="entry name" value="PROTEIN FDHE"/>
    <property type="match status" value="1"/>
</dbReference>
<dbReference type="InterPro" id="IPR056774">
    <property type="entry name" value="FdhE_N"/>
</dbReference>
<dbReference type="GO" id="GO:0008199">
    <property type="term" value="F:ferric iron binding"/>
    <property type="evidence" value="ECO:0007669"/>
    <property type="project" value="TreeGrafter"/>
</dbReference>
<dbReference type="Proteomes" id="UP000192920">
    <property type="component" value="Unassembled WGS sequence"/>
</dbReference>
<accession>A0A1Y6C8X9</accession>
<dbReference type="AlphaFoldDB" id="A0A1Y6C8X9"/>
<dbReference type="PANTHER" id="PTHR37689">
    <property type="entry name" value="PROTEIN FDHE"/>
    <property type="match status" value="1"/>
</dbReference>
<dbReference type="EMBL" id="FXAG01000025">
    <property type="protein sequence ID" value="SMF48773.1"/>
    <property type="molecule type" value="Genomic_DNA"/>
</dbReference>
<name>A0A1Y6C8X9_9NEIS</name>
<protein>
    <recommendedName>
        <fullName evidence="4">Protein FdhE homolog</fullName>
    </recommendedName>
</protein>
<dbReference type="CDD" id="cd16341">
    <property type="entry name" value="FdhE"/>
    <property type="match status" value="1"/>
</dbReference>
<sequence length="307" mass="32778">MNIRIVPIDRLEAGVEPSPAPNWLQPHPATLYAARAARLRALSAHHPMADYLGFAADLVTAQARRLAARPLTPPEELAGLVSRCAEHGMPPLAPAGWRGRLPWQDDLDALLSTIACKPLPEALQAAVNRLAQASRSEREAWASALLAGDSAAGGVAVAPFLWAALSLNWSQLAAAIDGRLQADPGADRSVCPVCAAPPVASVVRLGAEPGHRYLHCSLCESEWHVVRAQCSCCSSSRDLGYWSLDSVEAAVKAESCGDCHSYLKVLYQDKDVAVEPVADDLASLALDWHVEEQGFASSGQNPFLFVQ</sequence>
<evidence type="ECO:0000256" key="3">
    <source>
        <dbReference type="ARBA" id="ARBA00061033"/>
    </source>
</evidence>
<keyword evidence="9" id="KW-1185">Reference proteome</keyword>
<proteinExistence type="inferred from homology"/>
<evidence type="ECO:0000313" key="8">
    <source>
        <dbReference type="EMBL" id="SMF48773.1"/>
    </source>
</evidence>
<dbReference type="NCBIfam" id="TIGR01562">
    <property type="entry name" value="FdhE"/>
    <property type="match status" value="1"/>
</dbReference>